<dbReference type="HOGENOM" id="CLU_797825_0_0_1"/>
<dbReference type="GO" id="GO:0008270">
    <property type="term" value="F:zinc ion binding"/>
    <property type="evidence" value="ECO:0007669"/>
    <property type="project" value="UniProtKB-KW"/>
</dbReference>
<protein>
    <recommendedName>
        <fullName evidence="6">RING-type domain-containing protein</fullName>
    </recommendedName>
</protein>
<sequence>MRRRRVRADRRVEARELRRRREREVVSEVGRHLGLHDECAGATSARDEERAATGAAALEARGEEREVRERGGESVEEGAGGRVGRREGEEDGDVVRRRDEFEHGERRLLRLARRRWHDQTPLHLHLHSITLAMDPPARRLMDSRAAAQLEAPLPDPYAAETFEDLLRELGVDPSIHTIVRSAGRWMDPAAAAARVPVRFHRTLQRLGIDPNSYARSIRDMLQEFYRVVYQGEVYWAGRVIRPRPSPMPTPVLGRRRRAADGDAPMQPPSKYARVHAVSRDVHLGLALTKACDAKQEECAACLRDFEEEDTLRTMPCSHSFHEICLFRWLSESCLCPLCRYALPKQQQD</sequence>
<dbReference type="PANTHER" id="PTHR45798:SF97">
    <property type="entry name" value="ALCOHOL-SENSITIVE RING FINGER PROTEIN 1"/>
    <property type="match status" value="1"/>
</dbReference>
<keyword evidence="1" id="KW-0479">Metal-binding</keyword>
<dbReference type="InterPro" id="IPR013083">
    <property type="entry name" value="Znf_RING/FYVE/PHD"/>
</dbReference>
<dbReference type="SMART" id="SM00184">
    <property type="entry name" value="RING"/>
    <property type="match status" value="1"/>
</dbReference>
<dbReference type="Gramene" id="OMERI12G00950.6">
    <property type="protein sequence ID" value="OMERI12G00950.6"/>
    <property type="gene ID" value="OMERI12G00950"/>
</dbReference>
<evidence type="ECO:0000256" key="5">
    <source>
        <dbReference type="SAM" id="MobiDB-lite"/>
    </source>
</evidence>
<dbReference type="InterPro" id="IPR001841">
    <property type="entry name" value="Znf_RING"/>
</dbReference>
<evidence type="ECO:0000256" key="2">
    <source>
        <dbReference type="ARBA" id="ARBA00022771"/>
    </source>
</evidence>
<dbReference type="PROSITE" id="PS50089">
    <property type="entry name" value="ZF_RING_2"/>
    <property type="match status" value="1"/>
</dbReference>
<evidence type="ECO:0000256" key="1">
    <source>
        <dbReference type="ARBA" id="ARBA00022723"/>
    </source>
</evidence>
<proteinExistence type="predicted"/>
<feature type="region of interest" description="Disordered" evidence="5">
    <location>
        <begin position="39"/>
        <end position="93"/>
    </location>
</feature>
<evidence type="ECO:0000313" key="8">
    <source>
        <dbReference type="Proteomes" id="UP000008021"/>
    </source>
</evidence>
<feature type="compositionally biased region" description="Basic and acidic residues" evidence="5">
    <location>
        <begin position="39"/>
        <end position="51"/>
    </location>
</feature>
<name>A0A0E0F9A1_9ORYZ</name>
<dbReference type="Proteomes" id="UP000008021">
    <property type="component" value="Chromosome 12"/>
</dbReference>
<dbReference type="SUPFAM" id="SSF57850">
    <property type="entry name" value="RING/U-box"/>
    <property type="match status" value="1"/>
</dbReference>
<keyword evidence="8" id="KW-1185">Reference proteome</keyword>
<evidence type="ECO:0000256" key="4">
    <source>
        <dbReference type="PROSITE-ProRule" id="PRU00175"/>
    </source>
</evidence>
<organism evidence="7">
    <name type="scientific">Oryza meridionalis</name>
    <dbReference type="NCBI Taxonomy" id="40149"/>
    <lineage>
        <taxon>Eukaryota</taxon>
        <taxon>Viridiplantae</taxon>
        <taxon>Streptophyta</taxon>
        <taxon>Embryophyta</taxon>
        <taxon>Tracheophyta</taxon>
        <taxon>Spermatophyta</taxon>
        <taxon>Magnoliopsida</taxon>
        <taxon>Liliopsida</taxon>
        <taxon>Poales</taxon>
        <taxon>Poaceae</taxon>
        <taxon>BOP clade</taxon>
        <taxon>Oryzoideae</taxon>
        <taxon>Oryzeae</taxon>
        <taxon>Oryzinae</taxon>
        <taxon>Oryza</taxon>
    </lineage>
</organism>
<dbReference type="AlphaFoldDB" id="A0A0E0F9A1"/>
<keyword evidence="3" id="KW-0862">Zinc</keyword>
<keyword evidence="2 4" id="KW-0863">Zinc-finger</keyword>
<dbReference type="PANTHER" id="PTHR45798">
    <property type="entry name" value="RING-H2 FINGER PROTEIN ATL61-RELATED-RELATED"/>
    <property type="match status" value="1"/>
</dbReference>
<evidence type="ECO:0000256" key="3">
    <source>
        <dbReference type="ARBA" id="ARBA00022833"/>
    </source>
</evidence>
<reference evidence="7" key="2">
    <citation type="submission" date="2018-05" db="EMBL/GenBank/DDBJ databases">
        <title>OmerRS3 (Oryza meridionalis Reference Sequence Version 3).</title>
        <authorList>
            <person name="Zhang J."/>
            <person name="Kudrna D."/>
            <person name="Lee S."/>
            <person name="Talag J."/>
            <person name="Welchert J."/>
            <person name="Wing R.A."/>
        </authorList>
    </citation>
    <scope>NUCLEOTIDE SEQUENCE [LARGE SCALE GENOMIC DNA]</scope>
    <source>
        <strain evidence="7">cv. OR44</strain>
    </source>
</reference>
<dbReference type="EnsemblPlants" id="OMERI12G00950.6">
    <property type="protein sequence ID" value="OMERI12G00950.6"/>
    <property type="gene ID" value="OMERI12G00950"/>
</dbReference>
<feature type="compositionally biased region" description="Basic and acidic residues" evidence="5">
    <location>
        <begin position="60"/>
        <end position="73"/>
    </location>
</feature>
<dbReference type="Pfam" id="PF13639">
    <property type="entry name" value="zf-RING_2"/>
    <property type="match status" value="1"/>
</dbReference>
<feature type="domain" description="RING-type" evidence="6">
    <location>
        <begin position="298"/>
        <end position="339"/>
    </location>
</feature>
<evidence type="ECO:0000313" key="7">
    <source>
        <dbReference type="EnsemblPlants" id="OMERI12G00950.6"/>
    </source>
</evidence>
<dbReference type="InterPro" id="IPR052788">
    <property type="entry name" value="RING-type_E3_ligase_ATL"/>
</dbReference>
<dbReference type="Gene3D" id="3.30.40.10">
    <property type="entry name" value="Zinc/RING finger domain, C3HC4 (zinc finger)"/>
    <property type="match status" value="1"/>
</dbReference>
<accession>A0A0E0F9A1</accession>
<reference evidence="7" key="1">
    <citation type="submission" date="2015-04" db="UniProtKB">
        <authorList>
            <consortium name="EnsemblPlants"/>
        </authorList>
    </citation>
    <scope>IDENTIFICATION</scope>
</reference>
<feature type="compositionally biased region" description="Basic and acidic residues" evidence="5">
    <location>
        <begin position="84"/>
        <end position="93"/>
    </location>
</feature>
<evidence type="ECO:0000259" key="6">
    <source>
        <dbReference type="PROSITE" id="PS50089"/>
    </source>
</evidence>